<dbReference type="AlphaFoldDB" id="X1Q3C7"/>
<accession>X1Q3C7</accession>
<evidence type="ECO:0000313" key="1">
    <source>
        <dbReference type="EMBL" id="GAI63007.1"/>
    </source>
</evidence>
<reference evidence="1" key="1">
    <citation type="journal article" date="2014" name="Front. Microbiol.">
        <title>High frequency of phylogenetically diverse reductive dehalogenase-homologous genes in deep subseafloor sedimentary metagenomes.</title>
        <authorList>
            <person name="Kawai M."/>
            <person name="Futagami T."/>
            <person name="Toyoda A."/>
            <person name="Takaki Y."/>
            <person name="Nishi S."/>
            <person name="Hori S."/>
            <person name="Arai W."/>
            <person name="Tsubouchi T."/>
            <person name="Morono Y."/>
            <person name="Uchiyama I."/>
            <person name="Ito T."/>
            <person name="Fujiyama A."/>
            <person name="Inagaki F."/>
            <person name="Takami H."/>
        </authorList>
    </citation>
    <scope>NUCLEOTIDE SEQUENCE</scope>
    <source>
        <strain evidence="1">Expedition CK06-06</strain>
    </source>
</reference>
<organism evidence="1">
    <name type="scientific">marine sediment metagenome</name>
    <dbReference type="NCBI Taxonomy" id="412755"/>
    <lineage>
        <taxon>unclassified sequences</taxon>
        <taxon>metagenomes</taxon>
        <taxon>ecological metagenomes</taxon>
    </lineage>
</organism>
<sequence length="84" mass="10010">YNNRIISKWAGINDCTVKKSLRELEYYHLIKRFDLPGGKRTNRIRMIVLQRLDSVKDVLIEENKIEVDGMGKVVFVRPYPFRKQ</sequence>
<comment type="caution">
    <text evidence="1">The sequence shown here is derived from an EMBL/GenBank/DDBJ whole genome shotgun (WGS) entry which is preliminary data.</text>
</comment>
<protein>
    <submittedName>
        <fullName evidence="1">Uncharacterized protein</fullName>
    </submittedName>
</protein>
<gene>
    <name evidence="1" type="ORF">S06H3_64825</name>
</gene>
<dbReference type="EMBL" id="BARV01043419">
    <property type="protein sequence ID" value="GAI63007.1"/>
    <property type="molecule type" value="Genomic_DNA"/>
</dbReference>
<proteinExistence type="predicted"/>
<name>X1Q3C7_9ZZZZ</name>
<feature type="non-terminal residue" evidence="1">
    <location>
        <position position="1"/>
    </location>
</feature>